<dbReference type="Proteomes" id="UP001163823">
    <property type="component" value="Chromosome 13"/>
</dbReference>
<gene>
    <name evidence="2" type="ORF">O6P43_030770</name>
</gene>
<comment type="caution">
    <text evidence="2">The sequence shown here is derived from an EMBL/GenBank/DDBJ whole genome shotgun (WGS) entry which is preliminary data.</text>
</comment>
<protein>
    <submittedName>
        <fullName evidence="2">Up-regulator of cell proliferation like</fullName>
    </submittedName>
</protein>
<dbReference type="PANTHER" id="PTHR48238:SF1">
    <property type="entry name" value="(RAPE) HYPOTHETICAL PROTEIN"/>
    <property type="match status" value="1"/>
</dbReference>
<reference evidence="2" key="1">
    <citation type="journal article" date="2023" name="Science">
        <title>Elucidation of the pathway for biosynthesis of saponin adjuvants from the soapbark tree.</title>
        <authorList>
            <person name="Reed J."/>
            <person name="Orme A."/>
            <person name="El-Demerdash A."/>
            <person name="Owen C."/>
            <person name="Martin L.B.B."/>
            <person name="Misra R.C."/>
            <person name="Kikuchi S."/>
            <person name="Rejzek M."/>
            <person name="Martin A.C."/>
            <person name="Harkess A."/>
            <person name="Leebens-Mack J."/>
            <person name="Louveau T."/>
            <person name="Stephenson M.J."/>
            <person name="Osbourn A."/>
        </authorList>
    </citation>
    <scope>NUCLEOTIDE SEQUENCE</scope>
    <source>
        <strain evidence="2">S10</strain>
    </source>
</reference>
<proteinExistence type="predicted"/>
<feature type="compositionally biased region" description="Low complexity" evidence="1">
    <location>
        <begin position="102"/>
        <end position="112"/>
    </location>
</feature>
<keyword evidence="3" id="KW-1185">Reference proteome</keyword>
<organism evidence="2 3">
    <name type="scientific">Quillaja saponaria</name>
    <name type="common">Soap bark tree</name>
    <dbReference type="NCBI Taxonomy" id="32244"/>
    <lineage>
        <taxon>Eukaryota</taxon>
        <taxon>Viridiplantae</taxon>
        <taxon>Streptophyta</taxon>
        <taxon>Embryophyta</taxon>
        <taxon>Tracheophyta</taxon>
        <taxon>Spermatophyta</taxon>
        <taxon>Magnoliopsida</taxon>
        <taxon>eudicotyledons</taxon>
        <taxon>Gunneridae</taxon>
        <taxon>Pentapetalae</taxon>
        <taxon>rosids</taxon>
        <taxon>fabids</taxon>
        <taxon>Fabales</taxon>
        <taxon>Quillajaceae</taxon>
        <taxon>Quillaja</taxon>
    </lineage>
</organism>
<evidence type="ECO:0000313" key="2">
    <source>
        <dbReference type="EMBL" id="KAJ7945754.1"/>
    </source>
</evidence>
<feature type="region of interest" description="Disordered" evidence="1">
    <location>
        <begin position="102"/>
        <end position="121"/>
    </location>
</feature>
<dbReference type="EMBL" id="JARAOO010000013">
    <property type="protein sequence ID" value="KAJ7945754.1"/>
    <property type="molecule type" value="Genomic_DNA"/>
</dbReference>
<dbReference type="AlphaFoldDB" id="A0AAD7KTY2"/>
<name>A0AAD7KTY2_QUISA</name>
<evidence type="ECO:0000313" key="3">
    <source>
        <dbReference type="Proteomes" id="UP001163823"/>
    </source>
</evidence>
<dbReference type="KEGG" id="qsa:O6P43_030770"/>
<evidence type="ECO:0000256" key="1">
    <source>
        <dbReference type="SAM" id="MobiDB-lite"/>
    </source>
</evidence>
<sequence length="153" mass="16197">MFGRVRASSSSLESLEGSPSKILRDDSLSIYEATLMKLKLGAQRDLNLPSKEASGMVTYSAIGSTSRIDGINLEEDCTPASSLISQNGVILVNERTMMDTESSSLSTTPTSSDCQSTGSTGTQIDRHVSVLDLFGKFESSKVAVSSSCGEPCQ</sequence>
<accession>A0AAD7KTY2</accession>
<dbReference type="PANTHER" id="PTHR48238">
    <property type="entry name" value="BNACNNG09570D PROTEIN"/>
    <property type="match status" value="1"/>
</dbReference>